<comment type="caution">
    <text evidence="1">The sequence shown here is derived from an EMBL/GenBank/DDBJ whole genome shotgun (WGS) entry which is preliminary data.</text>
</comment>
<evidence type="ECO:0008006" key="3">
    <source>
        <dbReference type="Google" id="ProtNLM"/>
    </source>
</evidence>
<keyword evidence="2" id="KW-1185">Reference proteome</keyword>
<dbReference type="EMBL" id="JBHRVU010000004">
    <property type="protein sequence ID" value="MFC3442627.1"/>
    <property type="molecule type" value="Genomic_DNA"/>
</dbReference>
<sequence>MMKQNRDRGQSCVVSMRPRNAASETITAADIEAWARVERALSGKRDDCRRLLAQAIRAAPH</sequence>
<dbReference type="Proteomes" id="UP001595681">
    <property type="component" value="Unassembled WGS sequence"/>
</dbReference>
<proteinExistence type="predicted"/>
<gene>
    <name evidence="1" type="ORF">ACFOKF_15740</name>
</gene>
<reference evidence="2" key="1">
    <citation type="journal article" date="2019" name="Int. J. Syst. Evol. Microbiol.">
        <title>The Global Catalogue of Microorganisms (GCM) 10K type strain sequencing project: providing services to taxonomists for standard genome sequencing and annotation.</title>
        <authorList>
            <consortium name="The Broad Institute Genomics Platform"/>
            <consortium name="The Broad Institute Genome Sequencing Center for Infectious Disease"/>
            <person name="Wu L."/>
            <person name="Ma J."/>
        </authorList>
    </citation>
    <scope>NUCLEOTIDE SEQUENCE [LARGE SCALE GENOMIC DNA]</scope>
    <source>
        <strain evidence="2">CCM 7491</strain>
    </source>
</reference>
<accession>A0ABV7NII8</accession>
<dbReference type="RefSeq" id="WP_380796835.1">
    <property type="nucleotide sequence ID" value="NZ_JBHRVU010000004.1"/>
</dbReference>
<evidence type="ECO:0000313" key="2">
    <source>
        <dbReference type="Proteomes" id="UP001595681"/>
    </source>
</evidence>
<name>A0ABV7NII8_9SPHN</name>
<organism evidence="1 2">
    <name type="scientific">Sphingobium rhizovicinum</name>
    <dbReference type="NCBI Taxonomy" id="432308"/>
    <lineage>
        <taxon>Bacteria</taxon>
        <taxon>Pseudomonadati</taxon>
        <taxon>Pseudomonadota</taxon>
        <taxon>Alphaproteobacteria</taxon>
        <taxon>Sphingomonadales</taxon>
        <taxon>Sphingomonadaceae</taxon>
        <taxon>Sphingobium</taxon>
    </lineage>
</organism>
<protein>
    <recommendedName>
        <fullName evidence="3">CopG family transcriptional regulator</fullName>
    </recommendedName>
</protein>
<evidence type="ECO:0000313" key="1">
    <source>
        <dbReference type="EMBL" id="MFC3442627.1"/>
    </source>
</evidence>